<accession>A0A2G4SMD1</accession>
<organism evidence="1 2">
    <name type="scientific">Rhizopus microsporus ATCC 52813</name>
    <dbReference type="NCBI Taxonomy" id="1340429"/>
    <lineage>
        <taxon>Eukaryota</taxon>
        <taxon>Fungi</taxon>
        <taxon>Fungi incertae sedis</taxon>
        <taxon>Mucoromycota</taxon>
        <taxon>Mucoromycotina</taxon>
        <taxon>Mucoromycetes</taxon>
        <taxon>Mucorales</taxon>
        <taxon>Mucorineae</taxon>
        <taxon>Rhizopodaceae</taxon>
        <taxon>Rhizopus</taxon>
    </lineage>
</organism>
<keyword evidence="2" id="KW-1185">Reference proteome</keyword>
<evidence type="ECO:0000313" key="2">
    <source>
        <dbReference type="Proteomes" id="UP000242254"/>
    </source>
</evidence>
<dbReference type="RefSeq" id="XP_023463618.1">
    <property type="nucleotide sequence ID" value="XM_023609291.1"/>
</dbReference>
<proteinExistence type="predicted"/>
<protein>
    <submittedName>
        <fullName evidence="1">Uncharacterized protein</fullName>
    </submittedName>
</protein>
<sequence>MNTQHGKEYQNNCKFVPGDEKIAQEQIPTVRNAQTDNTTGSQLHRLPLQSIETCLSMFKTTINKASSVIIVDYQNLVDYDKKLQKIWGQLIEIVSRDTGIYAHWGDTVSYQVLSADTRFRMDLRLLNHAIIFKGIIDVAIAEFSKEQQDHKYYKDMLKTVFKIN</sequence>
<gene>
    <name evidence="1" type="ORF">RHIMIDRAFT_240026</name>
</gene>
<reference evidence="1 2" key="1">
    <citation type="journal article" date="2016" name="Proc. Natl. Acad. Sci. U.S.A.">
        <title>Lipid metabolic changes in an early divergent fungus govern the establishment of a mutualistic symbiosis with endobacteria.</title>
        <authorList>
            <person name="Lastovetsky O.A."/>
            <person name="Gaspar M.L."/>
            <person name="Mondo S.J."/>
            <person name="LaButti K.M."/>
            <person name="Sandor L."/>
            <person name="Grigoriev I.V."/>
            <person name="Henry S.A."/>
            <person name="Pawlowska T.E."/>
        </authorList>
    </citation>
    <scope>NUCLEOTIDE SEQUENCE [LARGE SCALE GENOMIC DNA]</scope>
    <source>
        <strain evidence="1 2">ATCC 52813</strain>
    </source>
</reference>
<evidence type="ECO:0000313" key="1">
    <source>
        <dbReference type="EMBL" id="PHZ09910.1"/>
    </source>
</evidence>
<dbReference type="Proteomes" id="UP000242254">
    <property type="component" value="Unassembled WGS sequence"/>
</dbReference>
<name>A0A2G4SMD1_RHIZD</name>
<dbReference type="AlphaFoldDB" id="A0A2G4SMD1"/>
<dbReference type="EMBL" id="KZ303856">
    <property type="protein sequence ID" value="PHZ09910.1"/>
    <property type="molecule type" value="Genomic_DNA"/>
</dbReference>
<dbReference type="GeneID" id="35440281"/>